<feature type="transmembrane region" description="Helical" evidence="1">
    <location>
        <begin position="149"/>
        <end position="176"/>
    </location>
</feature>
<feature type="transmembrane region" description="Helical" evidence="1">
    <location>
        <begin position="110"/>
        <end position="129"/>
    </location>
</feature>
<name>A0A0J7YLZ5_BETVV</name>
<evidence type="ECO:0000313" key="2">
    <source>
        <dbReference type="EMBL" id="KMS64621.1"/>
    </source>
</evidence>
<evidence type="ECO:0000313" key="3">
    <source>
        <dbReference type="Proteomes" id="UP000035740"/>
    </source>
</evidence>
<gene>
    <name evidence="2" type="ORF">BVRB_018410</name>
</gene>
<keyword evidence="1" id="KW-1133">Transmembrane helix</keyword>
<keyword evidence="1" id="KW-0472">Membrane</keyword>
<dbReference type="Gramene" id="KMS64621">
    <property type="protein sequence ID" value="KMS64621"/>
    <property type="gene ID" value="BVRB_018410"/>
</dbReference>
<reference evidence="2 3" key="1">
    <citation type="journal article" date="2014" name="Nature">
        <title>The genome of the recently domesticated crop plant sugar beet (Beta vulgaris).</title>
        <authorList>
            <person name="Dohm J.C."/>
            <person name="Minoche A.E."/>
            <person name="Holtgrawe D."/>
            <person name="Capella-Gutierrez S."/>
            <person name="Zakrzewski F."/>
            <person name="Tafer H."/>
            <person name="Rupp O."/>
            <person name="Sorensen T.R."/>
            <person name="Stracke R."/>
            <person name="Reinhardt R."/>
            <person name="Goesmann A."/>
            <person name="Kraft T."/>
            <person name="Schulz B."/>
            <person name="Stadler P.F."/>
            <person name="Schmidt T."/>
            <person name="Gabaldon T."/>
            <person name="Lehrach H."/>
            <person name="Weisshaar B."/>
            <person name="Himmelbauer H."/>
        </authorList>
    </citation>
    <scope>NUCLEOTIDE SEQUENCE [LARGE SCALE GENOMIC DNA]</scope>
    <source>
        <tissue evidence="2">Taproot</tissue>
    </source>
</reference>
<evidence type="ECO:0000256" key="1">
    <source>
        <dbReference type="SAM" id="Phobius"/>
    </source>
</evidence>
<protein>
    <submittedName>
        <fullName evidence="2">Uncharacterized protein</fullName>
    </submittedName>
</protein>
<dbReference type="EMBL" id="KQ126870">
    <property type="protein sequence ID" value="KMS64621.1"/>
    <property type="molecule type" value="Genomic_DNA"/>
</dbReference>
<feature type="transmembrane region" description="Helical" evidence="1">
    <location>
        <begin position="44"/>
        <end position="66"/>
    </location>
</feature>
<proteinExistence type="predicted"/>
<dbReference type="Proteomes" id="UP000035740">
    <property type="component" value="Unassembled WGS sequence"/>
</dbReference>
<sequence>MQTSSGRGPATNTAPAITVANGRRRVRVNAWHALNEIRERAPWLLAWLIYEVAECLTTIVILSQVWNIEYCIDHPMRRWLLLYSGRLVLRIPLSIYFINNARIGRTSVPAWISLIDALQMIYLIFIWFLGNLWFYSWSECRHTGPVSYYYAVTLISLVYFCFAIPLLLCLATCFCFSASTALL</sequence>
<keyword evidence="3" id="KW-1185">Reference proteome</keyword>
<accession>A0A0J7YLZ5</accession>
<organism evidence="2 3">
    <name type="scientific">Beta vulgaris subsp. vulgaris</name>
    <name type="common">Beet</name>
    <dbReference type="NCBI Taxonomy" id="3555"/>
    <lineage>
        <taxon>Eukaryota</taxon>
        <taxon>Viridiplantae</taxon>
        <taxon>Streptophyta</taxon>
        <taxon>Embryophyta</taxon>
        <taxon>Tracheophyta</taxon>
        <taxon>Spermatophyta</taxon>
        <taxon>Magnoliopsida</taxon>
        <taxon>eudicotyledons</taxon>
        <taxon>Gunneridae</taxon>
        <taxon>Pentapetalae</taxon>
        <taxon>Caryophyllales</taxon>
        <taxon>Chenopodiaceae</taxon>
        <taxon>Betoideae</taxon>
        <taxon>Beta</taxon>
    </lineage>
</organism>
<feature type="transmembrane region" description="Helical" evidence="1">
    <location>
        <begin position="78"/>
        <end position="98"/>
    </location>
</feature>
<dbReference type="AlphaFoldDB" id="A0A0J7YLZ5"/>
<keyword evidence="1" id="KW-0812">Transmembrane</keyword>